<protein>
    <submittedName>
        <fullName evidence="1">DUF3800 domain-containing protein</fullName>
    </submittedName>
</protein>
<keyword evidence="2" id="KW-1185">Reference proteome</keyword>
<dbReference type="EMBL" id="JBHUMK010000037">
    <property type="protein sequence ID" value="MFD2609518.1"/>
    <property type="molecule type" value="Genomic_DNA"/>
</dbReference>
<dbReference type="RefSeq" id="WP_386844954.1">
    <property type="nucleotide sequence ID" value="NZ_JBHUMK010000037.1"/>
</dbReference>
<comment type="caution">
    <text evidence="1">The sequence shown here is derived from an EMBL/GenBank/DDBJ whole genome shotgun (WGS) entry which is preliminary data.</text>
</comment>
<dbReference type="Pfam" id="PF12686">
    <property type="entry name" value="DUF3800"/>
    <property type="match status" value="1"/>
</dbReference>
<evidence type="ECO:0000313" key="2">
    <source>
        <dbReference type="Proteomes" id="UP001597475"/>
    </source>
</evidence>
<name>A0ABW5P308_9DEIO</name>
<dbReference type="InterPro" id="IPR024524">
    <property type="entry name" value="DUF3800"/>
</dbReference>
<sequence>MQLTIFADESYNKKHYVLGGFIAEGQQIEKLEGPWRALQEEMKEVLLREYPLSRDALKGEALPELKANALFKSAGFYRHNTSGKKHYWEQQWEWLERAYGISTRCGARAFALRLPPDESPQPLLGDVLLSELFAIADHPTPTSVKEAMNRIELDRHAAIVAMSLCAFGALLEHEKNFANVIWDEHALGQVIGSLRSPAMLRQRGVFGYLLDHSFADSRRVPMLQAADIRAYFARASSEADDGDPPQHYDVLDGIMTRHPCPHVAFPPVDFWQMSLSRLPLVEMVFRGSGGPKAYQQIREASLPDLLEFIFAELENAAVVMERQADLEAARERSVLSRVRKLFSGRGARTSTTD</sequence>
<evidence type="ECO:0000313" key="1">
    <source>
        <dbReference type="EMBL" id="MFD2609518.1"/>
    </source>
</evidence>
<accession>A0ABW5P308</accession>
<reference evidence="2" key="1">
    <citation type="journal article" date="2019" name="Int. J. Syst. Evol. Microbiol.">
        <title>The Global Catalogue of Microorganisms (GCM) 10K type strain sequencing project: providing services to taxonomists for standard genome sequencing and annotation.</title>
        <authorList>
            <consortium name="The Broad Institute Genomics Platform"/>
            <consortium name="The Broad Institute Genome Sequencing Center for Infectious Disease"/>
            <person name="Wu L."/>
            <person name="Ma J."/>
        </authorList>
    </citation>
    <scope>NUCLEOTIDE SEQUENCE [LARGE SCALE GENOMIC DNA]</scope>
    <source>
        <strain evidence="2">KCTC 33842</strain>
    </source>
</reference>
<gene>
    <name evidence="1" type="ORF">ACFSR9_08720</name>
</gene>
<proteinExistence type="predicted"/>
<organism evidence="1 2">
    <name type="scientific">Deinococcus taklimakanensis</name>
    <dbReference type="NCBI Taxonomy" id="536443"/>
    <lineage>
        <taxon>Bacteria</taxon>
        <taxon>Thermotogati</taxon>
        <taxon>Deinococcota</taxon>
        <taxon>Deinococci</taxon>
        <taxon>Deinococcales</taxon>
        <taxon>Deinococcaceae</taxon>
        <taxon>Deinococcus</taxon>
    </lineage>
</organism>
<dbReference type="Proteomes" id="UP001597475">
    <property type="component" value="Unassembled WGS sequence"/>
</dbReference>